<dbReference type="EMBL" id="CP003630">
    <property type="protein sequence ID" value="AFZ16634.1"/>
    <property type="molecule type" value="Genomic_DNA"/>
</dbReference>
<evidence type="ECO:0000313" key="2">
    <source>
        <dbReference type="EMBL" id="AFZ16634.1"/>
    </source>
</evidence>
<gene>
    <name evidence="2" type="ORF">Mic7113_0722</name>
</gene>
<dbReference type="OrthoDB" id="460370at2"/>
<accession>K9WA52</accession>
<dbReference type="STRING" id="1173027.Mic7113_0722"/>
<evidence type="ECO:0000256" key="1">
    <source>
        <dbReference type="SAM" id="MobiDB-lite"/>
    </source>
</evidence>
<sequence>MNQDKPNRIDQPEGSQNLYRRPSRPTRPEPKPIQVLDSATNQAGEVFNAGDMIQVTSPWGSKAKAEITDFYQDTEGKAWAHYTPNESREGWDWEGGCILASLLVKAAEAPSESTSVPLPE</sequence>
<organism evidence="2 3">
    <name type="scientific">Allocoleopsis franciscana PCC 7113</name>
    <dbReference type="NCBI Taxonomy" id="1173027"/>
    <lineage>
        <taxon>Bacteria</taxon>
        <taxon>Bacillati</taxon>
        <taxon>Cyanobacteriota</taxon>
        <taxon>Cyanophyceae</taxon>
        <taxon>Coleofasciculales</taxon>
        <taxon>Coleofasciculaceae</taxon>
        <taxon>Allocoleopsis</taxon>
        <taxon>Allocoleopsis franciscana</taxon>
    </lineage>
</organism>
<dbReference type="eggNOG" id="COG0577">
    <property type="taxonomic scope" value="Bacteria"/>
</dbReference>
<name>K9WA52_9CYAN</name>
<feature type="compositionally biased region" description="Basic and acidic residues" evidence="1">
    <location>
        <begin position="1"/>
        <end position="11"/>
    </location>
</feature>
<dbReference type="Proteomes" id="UP000010471">
    <property type="component" value="Chromosome"/>
</dbReference>
<reference evidence="2 3" key="1">
    <citation type="submission" date="2012-06" db="EMBL/GenBank/DDBJ databases">
        <title>Finished chromosome of genome of Microcoleus sp. PCC 7113.</title>
        <authorList>
            <consortium name="US DOE Joint Genome Institute"/>
            <person name="Gugger M."/>
            <person name="Coursin T."/>
            <person name="Rippka R."/>
            <person name="Tandeau De Marsac N."/>
            <person name="Huntemann M."/>
            <person name="Wei C.-L."/>
            <person name="Han J."/>
            <person name="Detter J.C."/>
            <person name="Han C."/>
            <person name="Tapia R."/>
            <person name="Chen A."/>
            <person name="Kyrpides N."/>
            <person name="Mavromatis K."/>
            <person name="Markowitz V."/>
            <person name="Szeto E."/>
            <person name="Ivanova N."/>
            <person name="Pagani I."/>
            <person name="Pati A."/>
            <person name="Goodwin L."/>
            <person name="Nordberg H.P."/>
            <person name="Cantor M.N."/>
            <person name="Hua S.X."/>
            <person name="Woyke T."/>
            <person name="Kerfeld C.A."/>
        </authorList>
    </citation>
    <scope>NUCLEOTIDE SEQUENCE [LARGE SCALE GENOMIC DNA]</scope>
    <source>
        <strain evidence="2 3">PCC 7113</strain>
    </source>
</reference>
<protein>
    <submittedName>
        <fullName evidence="2">Uncharacterized protein</fullName>
    </submittedName>
</protein>
<evidence type="ECO:0000313" key="3">
    <source>
        <dbReference type="Proteomes" id="UP000010471"/>
    </source>
</evidence>
<dbReference type="RefSeq" id="WP_015180797.1">
    <property type="nucleotide sequence ID" value="NC_019738.1"/>
</dbReference>
<dbReference type="HOGENOM" id="CLU_2047009_0_0_3"/>
<feature type="region of interest" description="Disordered" evidence="1">
    <location>
        <begin position="1"/>
        <end position="33"/>
    </location>
</feature>
<dbReference type="KEGG" id="mic:Mic7113_0722"/>
<keyword evidence="3" id="KW-1185">Reference proteome</keyword>
<dbReference type="AlphaFoldDB" id="K9WA52"/>
<proteinExistence type="predicted"/>